<accession>A0A1L8QTI2</accession>
<dbReference type="Pfam" id="PF00356">
    <property type="entry name" value="LacI"/>
    <property type="match status" value="1"/>
</dbReference>
<dbReference type="SMART" id="SM00354">
    <property type="entry name" value="HTH_LACI"/>
    <property type="match status" value="1"/>
</dbReference>
<dbReference type="PANTHER" id="PTHR30146">
    <property type="entry name" value="LACI-RELATED TRANSCRIPTIONAL REPRESSOR"/>
    <property type="match status" value="1"/>
</dbReference>
<dbReference type="CDD" id="cd01392">
    <property type="entry name" value="HTH_LacI"/>
    <property type="match status" value="1"/>
</dbReference>
<keyword evidence="2" id="KW-0805">Transcription regulation</keyword>
<evidence type="ECO:0000313" key="6">
    <source>
        <dbReference type="EMBL" id="OJG10812.1"/>
    </source>
</evidence>
<protein>
    <submittedName>
        <fullName evidence="6">Transcriptional regulator, LacI family</fullName>
    </submittedName>
</protein>
<dbReference type="OrthoDB" id="9775106at2"/>
<dbReference type="CDD" id="cd06267">
    <property type="entry name" value="PBP1_LacI_sugar_binding-like"/>
    <property type="match status" value="1"/>
</dbReference>
<dbReference type="InterPro" id="IPR010982">
    <property type="entry name" value="Lambda_DNA-bd_dom_sf"/>
</dbReference>
<evidence type="ECO:0000256" key="2">
    <source>
        <dbReference type="ARBA" id="ARBA00023015"/>
    </source>
</evidence>
<evidence type="ECO:0000313" key="7">
    <source>
        <dbReference type="Proteomes" id="UP000182149"/>
    </source>
</evidence>
<keyword evidence="7" id="KW-1185">Reference proteome</keyword>
<dbReference type="Pfam" id="PF13377">
    <property type="entry name" value="Peripla_BP_3"/>
    <property type="match status" value="1"/>
</dbReference>
<reference evidence="6 7" key="1">
    <citation type="submission" date="2014-12" db="EMBL/GenBank/DDBJ databases">
        <title>Draft genome sequences of 29 type strains of Enterococci.</title>
        <authorList>
            <person name="Zhong Z."/>
            <person name="Sun Z."/>
            <person name="Liu W."/>
            <person name="Zhang W."/>
            <person name="Zhang H."/>
        </authorList>
    </citation>
    <scope>NUCLEOTIDE SEQUENCE [LARGE SCALE GENOMIC DNA]</scope>
    <source>
        <strain evidence="6 7">DSM 17690</strain>
    </source>
</reference>
<dbReference type="SUPFAM" id="SSF53822">
    <property type="entry name" value="Periplasmic binding protein-like I"/>
    <property type="match status" value="1"/>
</dbReference>
<dbReference type="InterPro" id="IPR046335">
    <property type="entry name" value="LacI/GalR-like_sensor"/>
</dbReference>
<dbReference type="STRING" id="328396.RU93_GL002025"/>
<dbReference type="RefSeq" id="WP_071874723.1">
    <property type="nucleotide sequence ID" value="NZ_JBHSHF010000021.1"/>
</dbReference>
<dbReference type="Gene3D" id="1.10.260.40">
    <property type="entry name" value="lambda repressor-like DNA-binding domains"/>
    <property type="match status" value="1"/>
</dbReference>
<dbReference type="InterPro" id="IPR028082">
    <property type="entry name" value="Peripla_BP_I"/>
</dbReference>
<keyword evidence="4" id="KW-0804">Transcription</keyword>
<evidence type="ECO:0000256" key="4">
    <source>
        <dbReference type="ARBA" id="ARBA00023163"/>
    </source>
</evidence>
<dbReference type="Gene3D" id="3.40.50.2300">
    <property type="match status" value="2"/>
</dbReference>
<dbReference type="GO" id="GO:0003700">
    <property type="term" value="F:DNA-binding transcription factor activity"/>
    <property type="evidence" value="ECO:0007669"/>
    <property type="project" value="TreeGrafter"/>
</dbReference>
<dbReference type="PANTHER" id="PTHR30146:SF148">
    <property type="entry name" value="HTH-TYPE TRANSCRIPTIONAL REPRESSOR PURR-RELATED"/>
    <property type="match status" value="1"/>
</dbReference>
<evidence type="ECO:0000259" key="5">
    <source>
        <dbReference type="PROSITE" id="PS50932"/>
    </source>
</evidence>
<dbReference type="GO" id="GO:0000976">
    <property type="term" value="F:transcription cis-regulatory region binding"/>
    <property type="evidence" value="ECO:0007669"/>
    <property type="project" value="TreeGrafter"/>
</dbReference>
<dbReference type="SUPFAM" id="SSF47413">
    <property type="entry name" value="lambda repressor-like DNA-binding domains"/>
    <property type="match status" value="1"/>
</dbReference>
<feature type="domain" description="HTH lacI-type" evidence="5">
    <location>
        <begin position="2"/>
        <end position="56"/>
    </location>
</feature>
<dbReference type="EMBL" id="JXKD01000006">
    <property type="protein sequence ID" value="OJG10812.1"/>
    <property type="molecule type" value="Genomic_DNA"/>
</dbReference>
<comment type="caution">
    <text evidence="6">The sequence shown here is derived from an EMBL/GenBank/DDBJ whole genome shotgun (WGS) entry which is preliminary data.</text>
</comment>
<keyword evidence="3" id="KW-0238">DNA-binding</keyword>
<dbReference type="AlphaFoldDB" id="A0A1L8QTI2"/>
<name>A0A1L8QTI2_9ENTE</name>
<evidence type="ECO:0000256" key="1">
    <source>
        <dbReference type="ARBA" id="ARBA00022491"/>
    </source>
</evidence>
<evidence type="ECO:0000256" key="3">
    <source>
        <dbReference type="ARBA" id="ARBA00023125"/>
    </source>
</evidence>
<keyword evidence="1" id="KW-0678">Repressor</keyword>
<dbReference type="PROSITE" id="PS50932">
    <property type="entry name" value="HTH_LACI_2"/>
    <property type="match status" value="1"/>
</dbReference>
<gene>
    <name evidence="6" type="ORF">RU93_GL002025</name>
</gene>
<sequence length="335" mass="37199">MVTIKDIAKQLGISHTTVSRALNNSPLVKPETREHIKSVAKELNYVPNFNAKSLVNQKNYMIGLFFSSISQGTSSSFLVDTITGIRSVLEASYSLSVEGIDEIQNFSDINFQRYDGILVMSQSETDQAFIEYLKQQNLPFVVVNRLVDDPEIMNVVADDAEGVMTGIEYAITLGHKKIGYIGGLEVFHSSNERRKGLIAMLEKHELPIVPAFFRSGNYSLESGFQQMTQLLKNQELPTLIFCANDDMAIGAMRAIDAAGLTVPNDLSIIGFDNTPITSYLNPPLTTIHKPLNKISRLGTELLLKQINQEAIAKTHYEIPTTLMVRQSVKNLLTVT</sequence>
<dbReference type="InterPro" id="IPR000843">
    <property type="entry name" value="HTH_LacI"/>
</dbReference>
<proteinExistence type="predicted"/>
<dbReference type="Proteomes" id="UP000182149">
    <property type="component" value="Unassembled WGS sequence"/>
</dbReference>
<organism evidence="6 7">
    <name type="scientific">Enterococcus aquimarinus</name>
    <dbReference type="NCBI Taxonomy" id="328396"/>
    <lineage>
        <taxon>Bacteria</taxon>
        <taxon>Bacillati</taxon>
        <taxon>Bacillota</taxon>
        <taxon>Bacilli</taxon>
        <taxon>Lactobacillales</taxon>
        <taxon>Enterococcaceae</taxon>
        <taxon>Enterococcus</taxon>
    </lineage>
</organism>